<dbReference type="GO" id="GO:0016491">
    <property type="term" value="F:oxidoreductase activity"/>
    <property type="evidence" value="ECO:0007669"/>
    <property type="project" value="UniProtKB-KW"/>
</dbReference>
<dbReference type="PANTHER" id="PTHR43162:SF1">
    <property type="entry name" value="PRESTALK A DIFFERENTIATION PROTEIN A"/>
    <property type="match status" value="1"/>
</dbReference>
<accession>A0A165TWY7</accession>
<dbReference type="OrthoDB" id="109735at2"/>
<dbReference type="STRING" id="989403.SAMN05421798_11472"/>
<dbReference type="InterPro" id="IPR016040">
    <property type="entry name" value="NAD(P)-bd_dom"/>
</dbReference>
<organism evidence="2 3">
    <name type="scientific">Pseudovibrio axinellae</name>
    <dbReference type="NCBI Taxonomy" id="989403"/>
    <lineage>
        <taxon>Bacteria</taxon>
        <taxon>Pseudomonadati</taxon>
        <taxon>Pseudomonadota</taxon>
        <taxon>Alphaproteobacteria</taxon>
        <taxon>Hyphomicrobiales</taxon>
        <taxon>Stappiaceae</taxon>
        <taxon>Pseudovibrio</taxon>
    </lineage>
</organism>
<evidence type="ECO:0000313" key="3">
    <source>
        <dbReference type="Proteomes" id="UP000076577"/>
    </source>
</evidence>
<dbReference type="InterPro" id="IPR036291">
    <property type="entry name" value="NAD(P)-bd_dom_sf"/>
</dbReference>
<dbReference type="Gene3D" id="3.40.50.720">
    <property type="entry name" value="NAD(P)-binding Rossmann-like Domain"/>
    <property type="match status" value="1"/>
</dbReference>
<sequence>MTILVTGATGTIGSEILRLFAERRSPDIRALVHNPNKVGQVKAHGAIPVVGGFEDKEALVSATTGVKTIILITPADAAAVDQASNVIKAAQASGVQRIVRVSAIKADPHGPTNNTRAHGKTEAELIESGLNYVILRPNLFMQNLFMAADQITQQRQYSFATGEGSMGMVDTRDVAACAVTCALTDQWDGRVYELTGPEPLSYVDVAKILSEQWGKPTQYQPVAPEEIYKWIKSAGWGEWMAALARDYGRAYAMGWGNFTTPHIQEITGAKPRSFRQFTQEVFLPAL</sequence>
<evidence type="ECO:0000313" key="2">
    <source>
        <dbReference type="EMBL" id="KZL06747.1"/>
    </source>
</evidence>
<keyword evidence="2" id="KW-0560">Oxidoreductase</keyword>
<dbReference type="SUPFAM" id="SSF51735">
    <property type="entry name" value="NAD(P)-binding Rossmann-fold domains"/>
    <property type="match status" value="1"/>
</dbReference>
<feature type="domain" description="NAD(P)-binding" evidence="1">
    <location>
        <begin position="7"/>
        <end position="182"/>
    </location>
</feature>
<comment type="caution">
    <text evidence="2">The sequence shown here is derived from an EMBL/GenBank/DDBJ whole genome shotgun (WGS) entry which is preliminary data.</text>
</comment>
<dbReference type="Proteomes" id="UP000076577">
    <property type="component" value="Unassembled WGS sequence"/>
</dbReference>
<dbReference type="PATRIC" id="fig|989403.3.peg.4655"/>
<dbReference type="EMBL" id="LMCB01000139">
    <property type="protein sequence ID" value="KZL06747.1"/>
    <property type="molecule type" value="Genomic_DNA"/>
</dbReference>
<gene>
    <name evidence="2" type="primary">azoB</name>
    <name evidence="2" type="ORF">PsAD2_04260</name>
</gene>
<dbReference type="CDD" id="cd05269">
    <property type="entry name" value="TMR_SDR_a"/>
    <property type="match status" value="1"/>
</dbReference>
<evidence type="ECO:0000259" key="1">
    <source>
        <dbReference type="Pfam" id="PF13460"/>
    </source>
</evidence>
<dbReference type="Pfam" id="PF13460">
    <property type="entry name" value="NAD_binding_10"/>
    <property type="match status" value="1"/>
</dbReference>
<proteinExistence type="predicted"/>
<name>A0A165TWY7_9HYPH</name>
<keyword evidence="3" id="KW-1185">Reference proteome</keyword>
<dbReference type="Gene3D" id="3.90.25.10">
    <property type="entry name" value="UDP-galactose 4-epimerase, domain 1"/>
    <property type="match status" value="1"/>
</dbReference>
<dbReference type="PANTHER" id="PTHR43162">
    <property type="match status" value="1"/>
</dbReference>
<protein>
    <submittedName>
        <fullName evidence="2">NAD(P)H azoreductase</fullName>
        <ecNumber evidence="2">1.7.-.-</ecNumber>
    </submittedName>
</protein>
<reference evidence="2 3" key="1">
    <citation type="journal article" date="2016" name="Front. Microbiol.">
        <title>Comparative Genomic Analysis Reveals a Diverse Repertoire of Genes Involved in Prokaryote-Eukaryote Interactions within the Pseudovibrio Genus.</title>
        <authorList>
            <person name="Romano S."/>
            <person name="Fernandez-Guerra A."/>
            <person name="Reen F.J."/>
            <person name="Glockner F.O."/>
            <person name="Crowley S.P."/>
            <person name="O'Sullivan O."/>
            <person name="Cotter P.D."/>
            <person name="Adams C."/>
            <person name="Dobson A.D."/>
            <person name="O'Gara F."/>
        </authorList>
    </citation>
    <scope>NUCLEOTIDE SEQUENCE [LARGE SCALE GENOMIC DNA]</scope>
    <source>
        <strain evidence="2 3">Ad2</strain>
    </source>
</reference>
<dbReference type="InterPro" id="IPR051604">
    <property type="entry name" value="Ergot_Alk_Oxidoreductase"/>
</dbReference>
<dbReference type="EC" id="1.7.-.-" evidence="2"/>
<dbReference type="RefSeq" id="WP_068010433.1">
    <property type="nucleotide sequence ID" value="NZ_FOFM01000014.1"/>
</dbReference>
<dbReference type="AlphaFoldDB" id="A0A165TWY7"/>